<feature type="region of interest" description="Disordered" evidence="1">
    <location>
        <begin position="51"/>
        <end position="93"/>
    </location>
</feature>
<dbReference type="Proteomes" id="UP000319852">
    <property type="component" value="Chromosome"/>
</dbReference>
<feature type="chain" id="PRO_5022162855" evidence="2">
    <location>
        <begin position="23"/>
        <end position="422"/>
    </location>
</feature>
<dbReference type="AlphaFoldDB" id="A0A517N018"/>
<dbReference type="EMBL" id="CP036263">
    <property type="protein sequence ID" value="QDT00465.1"/>
    <property type="molecule type" value="Genomic_DNA"/>
</dbReference>
<feature type="signal peptide" evidence="2">
    <location>
        <begin position="1"/>
        <end position="22"/>
    </location>
</feature>
<dbReference type="RefSeq" id="WP_145061992.1">
    <property type="nucleotide sequence ID" value="NZ_CP036263.1"/>
</dbReference>
<sequence length="422" mass="46000" precursor="true">MPMHKAILAIALLYLPCETLHAQQSGATGWRAPGSSSNATAAPQVRTARYDNGEADSPKTPGETPPAQAAPGNSLPAGATRAQVSKGTGALPNDHGQVWREYDITPYTMRVDATKHPEQTIVDWILRETGYEAWHSSPVGLLSADRQRLKIYHTPQMQATVADIVDRFVNKAAEQHGFGIRIITMKNPNWRARALPLMTPLPVQSPGVQGWIMAREDAALLLSELRRRTDYREHNPPHQMVFNGQSQVVSSIKPLSYTKGIIPTANVWPGYQPELATIDEGFNFEFSPLLSMDTATTDAVVKLKLTQVEKMLPVQLEAPSTVAPNQRTQVEVPQMTMVSLHERFRWPTNQVLLLSMGVVASPGPAKPNLIMDTLHLPKSPPRADALLMVESRGIVAVPGTAATGGGPAASTASRNTTFHGRY</sequence>
<reference evidence="3 4" key="1">
    <citation type="submission" date="2019-02" db="EMBL/GenBank/DDBJ databases">
        <title>Deep-cultivation of Planctomycetes and their phenomic and genomic characterization uncovers novel biology.</title>
        <authorList>
            <person name="Wiegand S."/>
            <person name="Jogler M."/>
            <person name="Boedeker C."/>
            <person name="Pinto D."/>
            <person name="Vollmers J."/>
            <person name="Rivas-Marin E."/>
            <person name="Kohn T."/>
            <person name="Peeters S.H."/>
            <person name="Heuer A."/>
            <person name="Rast P."/>
            <person name="Oberbeckmann S."/>
            <person name="Bunk B."/>
            <person name="Jeske O."/>
            <person name="Meyerdierks A."/>
            <person name="Storesund J.E."/>
            <person name="Kallscheuer N."/>
            <person name="Luecker S."/>
            <person name="Lage O.M."/>
            <person name="Pohl T."/>
            <person name="Merkel B.J."/>
            <person name="Hornburger P."/>
            <person name="Mueller R.-W."/>
            <person name="Bruemmer F."/>
            <person name="Labrenz M."/>
            <person name="Spormann A.M."/>
            <person name="Op den Camp H."/>
            <person name="Overmann J."/>
            <person name="Amann R."/>
            <person name="Jetten M.S.M."/>
            <person name="Mascher T."/>
            <person name="Medema M.H."/>
            <person name="Devos D.P."/>
            <person name="Kaster A.-K."/>
            <person name="Ovreas L."/>
            <person name="Rohde M."/>
            <person name="Galperin M.Y."/>
            <person name="Jogler C."/>
        </authorList>
    </citation>
    <scope>NUCLEOTIDE SEQUENCE [LARGE SCALE GENOMIC DNA]</scope>
    <source>
        <strain evidence="3 4">HG15A2</strain>
    </source>
</reference>
<evidence type="ECO:0000313" key="3">
    <source>
        <dbReference type="EMBL" id="QDT00465.1"/>
    </source>
</evidence>
<proteinExistence type="predicted"/>
<evidence type="ECO:0000256" key="1">
    <source>
        <dbReference type="SAM" id="MobiDB-lite"/>
    </source>
</evidence>
<protein>
    <submittedName>
        <fullName evidence="3">Uncharacterized protein</fullName>
    </submittedName>
</protein>
<accession>A0A517N018</accession>
<feature type="region of interest" description="Disordered" evidence="1">
    <location>
        <begin position="402"/>
        <end position="422"/>
    </location>
</feature>
<keyword evidence="4" id="KW-1185">Reference proteome</keyword>
<dbReference type="OrthoDB" id="248838at2"/>
<dbReference type="KEGG" id="amob:HG15A2_38030"/>
<gene>
    <name evidence="3" type="ORF">HG15A2_38030</name>
</gene>
<name>A0A517N018_9BACT</name>
<evidence type="ECO:0000256" key="2">
    <source>
        <dbReference type="SAM" id="SignalP"/>
    </source>
</evidence>
<evidence type="ECO:0000313" key="4">
    <source>
        <dbReference type="Proteomes" id="UP000319852"/>
    </source>
</evidence>
<organism evidence="3 4">
    <name type="scientific">Adhaeretor mobilis</name>
    <dbReference type="NCBI Taxonomy" id="1930276"/>
    <lineage>
        <taxon>Bacteria</taxon>
        <taxon>Pseudomonadati</taxon>
        <taxon>Planctomycetota</taxon>
        <taxon>Planctomycetia</taxon>
        <taxon>Pirellulales</taxon>
        <taxon>Lacipirellulaceae</taxon>
        <taxon>Adhaeretor</taxon>
    </lineage>
</organism>
<feature type="region of interest" description="Disordered" evidence="1">
    <location>
        <begin position="26"/>
        <end position="45"/>
    </location>
</feature>
<keyword evidence="2" id="KW-0732">Signal</keyword>